<reference evidence="2" key="1">
    <citation type="submission" date="2013-09" db="EMBL/GenBank/DDBJ databases">
        <title>The Genome Sequence of Anopheles culicifacies species A.</title>
        <authorList>
            <consortium name="The Broad Institute Genomics Platform"/>
            <person name="Neafsey D.E."/>
            <person name="Besansky N."/>
            <person name="Howell P."/>
            <person name="Walton C."/>
            <person name="Young S.K."/>
            <person name="Zeng Q."/>
            <person name="Gargeya S."/>
            <person name="Fitzgerald M."/>
            <person name="Haas B."/>
            <person name="Abouelleil A."/>
            <person name="Allen A.W."/>
            <person name="Alvarado L."/>
            <person name="Arachchi H.M."/>
            <person name="Berlin A.M."/>
            <person name="Chapman S.B."/>
            <person name="Gainer-Dewar J."/>
            <person name="Goldberg J."/>
            <person name="Griggs A."/>
            <person name="Gujja S."/>
            <person name="Hansen M."/>
            <person name="Howarth C."/>
            <person name="Imamovic A."/>
            <person name="Ireland A."/>
            <person name="Larimer J."/>
            <person name="McCowan C."/>
            <person name="Murphy C."/>
            <person name="Pearson M."/>
            <person name="Poon T.W."/>
            <person name="Priest M."/>
            <person name="Roberts A."/>
            <person name="Saif S."/>
            <person name="Shea T."/>
            <person name="Sisk P."/>
            <person name="Sykes S."/>
            <person name="Wortman J."/>
            <person name="Nusbaum C."/>
            <person name="Birren B."/>
        </authorList>
    </citation>
    <scope>NUCLEOTIDE SEQUENCE [LARGE SCALE GENOMIC DNA]</scope>
    <source>
        <strain evidence="2">A-37</strain>
    </source>
</reference>
<sequence>MWETVVSRNKFMVIGTGDMQTCLARFGPAQSPTHFVAVFCATLGTMGSRDDASPKIVRTVHKSSGHDLALEDEVPVDDGAQRYSHCYLCHSSAVQDEFCQLFTEPDFSSPAKILGDVLEMTIMPEVCHSLIICKYCNTLCAEYQSLIERMEAIHNQITTAYNQTVMKLAGLTEKDIKDGLVAVEYDDNLETELQTFNKELMSMEEVFGVDELNPDIIQVDSSAEHLQDPAVDLHQLETDEVVEHSLQFISADKDATVLLPEDSDTIVEKSICTEELSGDETLQRIIIGSDETIVEVDAEDGTSIYCVYGDGIETFSEPEDQPETVETMLNSVSADSISHEQDVAVENASQVSENDVLAIEESVSGTSLLLKEVDGTEAETTSQSEGDNLRPEWPSSCYSVALGSISQTRSFKYPHEDTPADGRLLRFDPIERGFGCKWVPTNTISSASSIQMGIIITYIGIDLYSSFRQMVIWEKIFNTMPTT</sequence>
<evidence type="ECO:0000313" key="1">
    <source>
        <dbReference type="EnsemblMetazoa" id="ACUA009296-PA"/>
    </source>
</evidence>
<organism evidence="1 2">
    <name type="scientific">Anopheles culicifacies</name>
    <dbReference type="NCBI Taxonomy" id="139723"/>
    <lineage>
        <taxon>Eukaryota</taxon>
        <taxon>Metazoa</taxon>
        <taxon>Ecdysozoa</taxon>
        <taxon>Arthropoda</taxon>
        <taxon>Hexapoda</taxon>
        <taxon>Insecta</taxon>
        <taxon>Pterygota</taxon>
        <taxon>Neoptera</taxon>
        <taxon>Endopterygota</taxon>
        <taxon>Diptera</taxon>
        <taxon>Nematocera</taxon>
        <taxon>Culicoidea</taxon>
        <taxon>Culicidae</taxon>
        <taxon>Anophelinae</taxon>
        <taxon>Anopheles</taxon>
        <taxon>culicifacies species complex</taxon>
    </lineage>
</organism>
<keyword evidence="2" id="KW-1185">Reference proteome</keyword>
<dbReference type="Proteomes" id="UP000075883">
    <property type="component" value="Unassembled WGS sequence"/>
</dbReference>
<dbReference type="EMBL" id="AXCM01000422">
    <property type="status" value="NOT_ANNOTATED_CDS"/>
    <property type="molecule type" value="Genomic_DNA"/>
</dbReference>
<name>A0A182M4J0_9DIPT</name>
<evidence type="ECO:0008006" key="3">
    <source>
        <dbReference type="Google" id="ProtNLM"/>
    </source>
</evidence>
<protein>
    <recommendedName>
        <fullName evidence="3">ZAD domain-containing protein</fullName>
    </recommendedName>
</protein>
<dbReference type="VEuPathDB" id="VectorBase:ACUA009296"/>
<dbReference type="AlphaFoldDB" id="A0A182M4J0"/>
<reference evidence="1" key="2">
    <citation type="submission" date="2020-05" db="UniProtKB">
        <authorList>
            <consortium name="EnsemblMetazoa"/>
        </authorList>
    </citation>
    <scope>IDENTIFICATION</scope>
    <source>
        <strain evidence="1">A-37</strain>
    </source>
</reference>
<evidence type="ECO:0000313" key="2">
    <source>
        <dbReference type="Proteomes" id="UP000075883"/>
    </source>
</evidence>
<dbReference type="EnsemblMetazoa" id="ACUA009296-RA">
    <property type="protein sequence ID" value="ACUA009296-PA"/>
    <property type="gene ID" value="ACUA009296"/>
</dbReference>
<accession>A0A182M4J0</accession>
<proteinExistence type="predicted"/>